<dbReference type="GO" id="GO:0008233">
    <property type="term" value="F:peptidase activity"/>
    <property type="evidence" value="ECO:0007669"/>
    <property type="project" value="InterPro"/>
</dbReference>
<dbReference type="GO" id="GO:0006508">
    <property type="term" value="P:proteolysis"/>
    <property type="evidence" value="ECO:0007669"/>
    <property type="project" value="InterPro"/>
</dbReference>
<dbReference type="Proteomes" id="UP000321497">
    <property type="component" value="Unassembled WGS sequence"/>
</dbReference>
<dbReference type="SUPFAM" id="SSF55166">
    <property type="entry name" value="Hedgehog/DD-peptidase"/>
    <property type="match status" value="1"/>
</dbReference>
<evidence type="ECO:0000313" key="2">
    <source>
        <dbReference type="EMBL" id="TXD73163.1"/>
    </source>
</evidence>
<evidence type="ECO:0000313" key="3">
    <source>
        <dbReference type="Proteomes" id="UP000321497"/>
    </source>
</evidence>
<protein>
    <submittedName>
        <fullName evidence="2">M15 family metallopeptidase</fullName>
    </submittedName>
</protein>
<accession>A0A5C6YZH8</accession>
<keyword evidence="3" id="KW-1185">Reference proteome</keyword>
<dbReference type="InterPro" id="IPR052179">
    <property type="entry name" value="DD-CPase-like"/>
</dbReference>
<dbReference type="Gene3D" id="3.30.1380.10">
    <property type="match status" value="1"/>
</dbReference>
<gene>
    <name evidence="2" type="ORF">ESU54_08480</name>
</gene>
<dbReference type="InterPro" id="IPR003709">
    <property type="entry name" value="VanY-like_core_dom"/>
</dbReference>
<proteinExistence type="predicted"/>
<dbReference type="CDD" id="cd14847">
    <property type="entry name" value="DD-carboxypeptidase_like"/>
    <property type="match status" value="1"/>
</dbReference>
<dbReference type="PANTHER" id="PTHR34385:SF1">
    <property type="entry name" value="PEPTIDOGLYCAN L-ALANYL-D-GLUTAMATE ENDOPEPTIDASE CWLK"/>
    <property type="match status" value="1"/>
</dbReference>
<dbReference type="EMBL" id="VORT01000005">
    <property type="protein sequence ID" value="TXD73163.1"/>
    <property type="molecule type" value="Genomic_DNA"/>
</dbReference>
<sequence>MRRKEFIKISGIAGISLAILPQLSFKNFMGEFTRNQLIGKGNPDIVGDSYTSKMHKTAKDAFSKMRSAAAKENINIEVVSAYRSFQRQKEIFEGKYRKFTSEGLSPEKAIEKIIEYSTIPGTSRHHWGTDIDIIDANAPRPANVLMPENFHGTGPYCKLKTWLNNHSESFGFYEVYTDNGNRKGFKYEPWHFSYAPVSIPMLKAYKEQIDVKKMLSEEKIMGNAHFSEAFTQKYLKENILDINPKLF</sequence>
<feature type="domain" description="D-alanyl-D-alanine carboxypeptidase-like core" evidence="1">
    <location>
        <begin position="52"/>
        <end position="196"/>
    </location>
</feature>
<dbReference type="Pfam" id="PF02557">
    <property type="entry name" value="VanY"/>
    <property type="match status" value="1"/>
</dbReference>
<dbReference type="RefSeq" id="WP_111844527.1">
    <property type="nucleotide sequence ID" value="NZ_UEGI01000007.1"/>
</dbReference>
<organism evidence="2 3">
    <name type="scientific">Aequorivita antarctica</name>
    <dbReference type="NCBI Taxonomy" id="153266"/>
    <lineage>
        <taxon>Bacteria</taxon>
        <taxon>Pseudomonadati</taxon>
        <taxon>Bacteroidota</taxon>
        <taxon>Flavobacteriia</taxon>
        <taxon>Flavobacteriales</taxon>
        <taxon>Flavobacteriaceae</taxon>
        <taxon>Aequorivita</taxon>
    </lineage>
</organism>
<comment type="caution">
    <text evidence="2">The sequence shown here is derived from an EMBL/GenBank/DDBJ whole genome shotgun (WGS) entry which is preliminary data.</text>
</comment>
<evidence type="ECO:0000259" key="1">
    <source>
        <dbReference type="Pfam" id="PF02557"/>
    </source>
</evidence>
<dbReference type="OrthoDB" id="9792074at2"/>
<reference evidence="2 3" key="1">
    <citation type="submission" date="2019-08" db="EMBL/GenBank/DDBJ databases">
        <title>Genome of Aequorivita antarctica SW49 (type strain).</title>
        <authorList>
            <person name="Bowman J.P."/>
        </authorList>
    </citation>
    <scope>NUCLEOTIDE SEQUENCE [LARGE SCALE GENOMIC DNA]</scope>
    <source>
        <strain evidence="2 3">SW49</strain>
    </source>
</reference>
<dbReference type="InterPro" id="IPR009045">
    <property type="entry name" value="Zn_M74/Hedgehog-like"/>
</dbReference>
<dbReference type="PANTHER" id="PTHR34385">
    <property type="entry name" value="D-ALANYL-D-ALANINE CARBOXYPEPTIDASE"/>
    <property type="match status" value="1"/>
</dbReference>
<name>A0A5C6YZH8_9FLAO</name>
<dbReference type="AlphaFoldDB" id="A0A5C6YZH8"/>